<evidence type="ECO:0000256" key="1">
    <source>
        <dbReference type="PROSITE-ProRule" id="PRU00409"/>
    </source>
</evidence>
<dbReference type="EMBL" id="PEBX01000032">
    <property type="protein sequence ID" value="PTQ56339.1"/>
    <property type="molecule type" value="Genomic_DNA"/>
</dbReference>
<keyword evidence="1" id="KW-0067">ATP-binding</keyword>
<reference evidence="5" key="1">
    <citation type="journal article" date="2018" name="Sci. Rep.">
        <title>Lignite coal burning seam in the remote Altai Mountains harbors a hydrogen-driven thermophilic microbial community.</title>
        <authorList>
            <person name="Kadnikov V.V."/>
            <person name="Mardanov A.V."/>
            <person name="Ivasenko D.A."/>
            <person name="Antsiferov D.V."/>
            <person name="Beletsky A.V."/>
            <person name="Karnachuk O.V."/>
            <person name="Ravin N.V."/>
        </authorList>
    </citation>
    <scope>NUCLEOTIDE SEQUENCE [LARGE SCALE GENOMIC DNA]</scope>
</reference>
<feature type="compositionally biased region" description="Basic and acidic residues" evidence="2">
    <location>
        <begin position="468"/>
        <end position="488"/>
    </location>
</feature>
<comment type="caution">
    <text evidence="4">The sequence shown here is derived from an EMBL/GenBank/DDBJ whole genome shotgun (WGS) entry which is preliminary data.</text>
</comment>
<evidence type="ECO:0000256" key="2">
    <source>
        <dbReference type="SAM" id="MobiDB-lite"/>
    </source>
</evidence>
<organism evidence="4 5">
    <name type="scientific">Candidatus Carbonibacillus altaicus</name>
    <dbReference type="NCBI Taxonomy" id="2163959"/>
    <lineage>
        <taxon>Bacteria</taxon>
        <taxon>Bacillati</taxon>
        <taxon>Bacillota</taxon>
        <taxon>Bacilli</taxon>
        <taxon>Bacillales</taxon>
        <taxon>Candidatus Carbonibacillus</taxon>
    </lineage>
</organism>
<protein>
    <recommendedName>
        <fullName evidence="3">ATP-grasp domain-containing protein</fullName>
    </recommendedName>
</protein>
<evidence type="ECO:0000259" key="3">
    <source>
        <dbReference type="PROSITE" id="PS50975"/>
    </source>
</evidence>
<dbReference type="GO" id="GO:0046872">
    <property type="term" value="F:metal ion binding"/>
    <property type="evidence" value="ECO:0007669"/>
    <property type="project" value="InterPro"/>
</dbReference>
<dbReference type="Proteomes" id="UP000244338">
    <property type="component" value="Unassembled WGS sequence"/>
</dbReference>
<feature type="domain" description="ATP-grasp" evidence="3">
    <location>
        <begin position="212"/>
        <end position="450"/>
    </location>
</feature>
<dbReference type="InterPro" id="IPR026838">
    <property type="entry name" value="YheC/D"/>
</dbReference>
<dbReference type="Pfam" id="PF14398">
    <property type="entry name" value="ATPgrasp_YheCD"/>
    <property type="match status" value="1"/>
</dbReference>
<dbReference type="PROSITE" id="PS50975">
    <property type="entry name" value="ATP_GRASP"/>
    <property type="match status" value="1"/>
</dbReference>
<keyword evidence="1" id="KW-0547">Nucleotide-binding</keyword>
<proteinExistence type="predicted"/>
<evidence type="ECO:0000313" key="4">
    <source>
        <dbReference type="EMBL" id="PTQ56339.1"/>
    </source>
</evidence>
<feature type="region of interest" description="Disordered" evidence="2">
    <location>
        <begin position="463"/>
        <end position="506"/>
    </location>
</feature>
<sequence length="506" mass="58076">MMTIDDKNPVIIKSVRAIVVPDHKPWLSLPAAWLQESDESLPRIISFGQKSSAYTLRKHRGGKERIVISSALQEALLLPLERPLTLYETPRSLHIGPYIGLLTIGDAVHLKRLARTWIRERVLEEGTLYATVDARSVDWETLTVLGTIFDAKTPTAELIPRRLPLPDMLLNKIPSRRWEHRLEQSGFFDRLYELSTARLLNPYYFKKWDIYQRLMIDPRLRMHIPETIRKPSEGDLHRMLHIYGALYLKPEDGYKGKGIYFLQKKGPHLRVSYRTGRQTITETFKSVRLFLNTHLPPEKIKYYVAQQAVKLMQFDARPFDFRAHLVKDGMRTWQMMGLVAKVAGERSITTHLFAGGVALPAKEALQKQAIFDPEALLRLIDDRVRRIAYHLESTYRHPLIELGIDLGFDREGRLYIFEVNAKPGYAVFEAVPALNKKKSAVKRALLSYLTTLAWEAWTYPDSGTNDAAPRDGRNDTAPRDEREVREDDINPSGTNGASPHHSQKDA</sequence>
<evidence type="ECO:0000313" key="5">
    <source>
        <dbReference type="Proteomes" id="UP000244338"/>
    </source>
</evidence>
<dbReference type="InterPro" id="IPR011761">
    <property type="entry name" value="ATP-grasp"/>
</dbReference>
<dbReference type="AlphaFoldDB" id="A0A2R6Y0X8"/>
<gene>
    <name evidence="4" type="ORF">BSOLF_0329</name>
</gene>
<name>A0A2R6Y0X8_9BACL</name>
<accession>A0A2R6Y0X8</accession>
<dbReference type="SUPFAM" id="SSF56059">
    <property type="entry name" value="Glutathione synthetase ATP-binding domain-like"/>
    <property type="match status" value="1"/>
</dbReference>
<dbReference type="GO" id="GO:0005524">
    <property type="term" value="F:ATP binding"/>
    <property type="evidence" value="ECO:0007669"/>
    <property type="project" value="UniProtKB-UniRule"/>
</dbReference>